<keyword evidence="9" id="KW-1185">Reference proteome</keyword>
<evidence type="ECO:0000313" key="2">
    <source>
        <dbReference type="EMBL" id="CAF1080675.1"/>
    </source>
</evidence>
<dbReference type="EMBL" id="CAJNOL010000979">
    <property type="protein sequence ID" value="CAF1255639.1"/>
    <property type="molecule type" value="Genomic_DNA"/>
</dbReference>
<dbReference type="AlphaFoldDB" id="A0A815AKZ2"/>
<evidence type="ECO:0000313" key="9">
    <source>
        <dbReference type="Proteomes" id="UP000663870"/>
    </source>
</evidence>
<evidence type="ECO:0000313" key="7">
    <source>
        <dbReference type="EMBL" id="CAF3597649.1"/>
    </source>
</evidence>
<dbReference type="Proteomes" id="UP000663836">
    <property type="component" value="Unassembled WGS sequence"/>
</dbReference>
<accession>A0A815AKZ2</accession>
<dbReference type="EMBL" id="CAJNOU010000784">
    <property type="protein sequence ID" value="CAF1087849.1"/>
    <property type="molecule type" value="Genomic_DNA"/>
</dbReference>
<evidence type="ECO:0000313" key="6">
    <source>
        <dbReference type="EMBL" id="CAF3568748.1"/>
    </source>
</evidence>
<feature type="compositionally biased region" description="Polar residues" evidence="1">
    <location>
        <begin position="114"/>
        <end position="136"/>
    </location>
</feature>
<dbReference type="EMBL" id="CAJOAX010000331">
    <property type="protein sequence ID" value="CAF3568748.1"/>
    <property type="molecule type" value="Genomic_DNA"/>
</dbReference>
<evidence type="ECO:0000313" key="8">
    <source>
        <dbReference type="EMBL" id="CAF3610978.1"/>
    </source>
</evidence>
<dbReference type="EMBL" id="CAJNOL010000980">
    <property type="protein sequence ID" value="CAF1255967.1"/>
    <property type="molecule type" value="Genomic_DNA"/>
</dbReference>
<dbReference type="Proteomes" id="UP000663889">
    <property type="component" value="Unassembled WGS sequence"/>
</dbReference>
<dbReference type="Proteomes" id="UP000663823">
    <property type="component" value="Unassembled WGS sequence"/>
</dbReference>
<dbReference type="EMBL" id="CAJOBD010000157">
    <property type="protein sequence ID" value="CAF3597649.1"/>
    <property type="molecule type" value="Genomic_DNA"/>
</dbReference>
<protein>
    <submittedName>
        <fullName evidence="5">Uncharacterized protein</fullName>
    </submittedName>
</protein>
<dbReference type="EMBL" id="CAJOBE010000273">
    <property type="protein sequence ID" value="CAF3610978.1"/>
    <property type="molecule type" value="Genomic_DNA"/>
</dbReference>
<sequence length="190" mass="22746">MSDKLLFLSSTMSNKHERIREIKYHINQLLSELHMIEPNNDYLENFRPFNITINSSSKIITNEKCLLNNQCPYLFRKQTKLHSTTYHEYRKFYRRKKYLILSPKKNPFITPSCVTSTPKNSPNQNKLLQPHLTSTPRHNKRQSKNIIPLKRLIYNNNNDKFSNRQRHSTKRSILPHYSPLNPIDENPQWI</sequence>
<dbReference type="EMBL" id="CAJNOT010000787">
    <property type="protein sequence ID" value="CAF1080675.1"/>
    <property type="molecule type" value="Genomic_DNA"/>
</dbReference>
<gene>
    <name evidence="8" type="ORF">FNK824_LOCUS3911</name>
    <name evidence="7" type="ORF">JBS370_LOCUS3620</name>
    <name evidence="4" type="ORF">JXQ802_LOCUS27216</name>
    <name evidence="5" type="ORF">JXQ802_LOCUS27234</name>
    <name evidence="6" type="ORF">OTI717_LOCUS5193</name>
    <name evidence="3" type="ORF">SEV965_LOCUS15202</name>
    <name evidence="2" type="ORF">ZHD862_LOCUS16568</name>
</gene>
<reference evidence="5" key="1">
    <citation type="submission" date="2021-02" db="EMBL/GenBank/DDBJ databases">
        <authorList>
            <person name="Nowell W R."/>
        </authorList>
    </citation>
    <scope>NUCLEOTIDE SEQUENCE</scope>
</reference>
<feature type="region of interest" description="Disordered" evidence="1">
    <location>
        <begin position="114"/>
        <end position="178"/>
    </location>
</feature>
<dbReference type="Proteomes" id="UP000663874">
    <property type="component" value="Unassembled WGS sequence"/>
</dbReference>
<organism evidence="5 9">
    <name type="scientific">Rotaria sordida</name>
    <dbReference type="NCBI Taxonomy" id="392033"/>
    <lineage>
        <taxon>Eukaryota</taxon>
        <taxon>Metazoa</taxon>
        <taxon>Spiralia</taxon>
        <taxon>Gnathifera</taxon>
        <taxon>Rotifera</taxon>
        <taxon>Eurotatoria</taxon>
        <taxon>Bdelloidea</taxon>
        <taxon>Philodinida</taxon>
        <taxon>Philodinidae</taxon>
        <taxon>Rotaria</taxon>
    </lineage>
</organism>
<proteinExistence type="predicted"/>
<comment type="caution">
    <text evidence="5">The sequence shown here is derived from an EMBL/GenBank/DDBJ whole genome shotgun (WGS) entry which is preliminary data.</text>
</comment>
<name>A0A815AKZ2_9BILA</name>
<evidence type="ECO:0000313" key="4">
    <source>
        <dbReference type="EMBL" id="CAF1255639.1"/>
    </source>
</evidence>
<dbReference type="Proteomes" id="UP000663864">
    <property type="component" value="Unassembled WGS sequence"/>
</dbReference>
<dbReference type="Proteomes" id="UP000663870">
    <property type="component" value="Unassembled WGS sequence"/>
</dbReference>
<evidence type="ECO:0000313" key="5">
    <source>
        <dbReference type="EMBL" id="CAF1255967.1"/>
    </source>
</evidence>
<evidence type="ECO:0000313" key="3">
    <source>
        <dbReference type="EMBL" id="CAF1087849.1"/>
    </source>
</evidence>
<evidence type="ECO:0000256" key="1">
    <source>
        <dbReference type="SAM" id="MobiDB-lite"/>
    </source>
</evidence>